<name>A0A9W8CXX4_9FUNG</name>
<keyword evidence="1" id="KW-0479">Metal-binding</keyword>
<comment type="caution">
    <text evidence="7">The sequence shown here is derived from an EMBL/GenBank/DDBJ whole genome shotgun (WGS) entry which is preliminary data.</text>
</comment>
<gene>
    <name evidence="7" type="ORF">LPJ61_001632</name>
</gene>
<dbReference type="PANTHER" id="PTHR12298:SF4">
    <property type="entry name" value="PROGRAMMED CELL DEATH PROTEIN 2"/>
    <property type="match status" value="1"/>
</dbReference>
<evidence type="ECO:0000256" key="2">
    <source>
        <dbReference type="ARBA" id="ARBA00022771"/>
    </source>
</evidence>
<evidence type="ECO:0000313" key="7">
    <source>
        <dbReference type="EMBL" id="KAJ1733291.1"/>
    </source>
</evidence>
<dbReference type="PROSITE" id="PS50865">
    <property type="entry name" value="ZF_MYND_2"/>
    <property type="match status" value="1"/>
</dbReference>
<proteinExistence type="predicted"/>
<dbReference type="OrthoDB" id="443682at2759"/>
<keyword evidence="3" id="KW-0862">Zinc</keyword>
<reference evidence="7" key="1">
    <citation type="submission" date="2022-07" db="EMBL/GenBank/DDBJ databases">
        <title>Phylogenomic reconstructions and comparative analyses of Kickxellomycotina fungi.</title>
        <authorList>
            <person name="Reynolds N.K."/>
            <person name="Stajich J.E."/>
            <person name="Barry K."/>
            <person name="Grigoriev I.V."/>
            <person name="Crous P."/>
            <person name="Smith M.E."/>
        </authorList>
    </citation>
    <scope>NUCLEOTIDE SEQUENCE</scope>
    <source>
        <strain evidence="7">BCRC 34381</strain>
    </source>
</reference>
<dbReference type="SUPFAM" id="SSF144232">
    <property type="entry name" value="HIT/MYND zinc finger-like"/>
    <property type="match status" value="1"/>
</dbReference>
<keyword evidence="2 4" id="KW-0863">Zinc-finger</keyword>
<dbReference type="Pfam" id="PF01753">
    <property type="entry name" value="zf-MYND"/>
    <property type="match status" value="1"/>
</dbReference>
<dbReference type="PROSITE" id="PS01360">
    <property type="entry name" value="ZF_MYND_1"/>
    <property type="match status" value="1"/>
</dbReference>
<evidence type="ECO:0000313" key="8">
    <source>
        <dbReference type="Proteomes" id="UP001143981"/>
    </source>
</evidence>
<feature type="domain" description="MYND-type" evidence="6">
    <location>
        <begin position="138"/>
        <end position="175"/>
    </location>
</feature>
<evidence type="ECO:0000256" key="5">
    <source>
        <dbReference type="SAM" id="MobiDB-lite"/>
    </source>
</evidence>
<dbReference type="InterPro" id="IPR007320">
    <property type="entry name" value="PDCD2_C"/>
</dbReference>
<feature type="compositionally biased region" description="Acidic residues" evidence="5">
    <location>
        <begin position="205"/>
        <end position="227"/>
    </location>
</feature>
<dbReference type="Proteomes" id="UP001143981">
    <property type="component" value="Unassembled WGS sequence"/>
</dbReference>
<organism evidence="7 8">
    <name type="scientific">Coemansia biformis</name>
    <dbReference type="NCBI Taxonomy" id="1286918"/>
    <lineage>
        <taxon>Eukaryota</taxon>
        <taxon>Fungi</taxon>
        <taxon>Fungi incertae sedis</taxon>
        <taxon>Zoopagomycota</taxon>
        <taxon>Kickxellomycotina</taxon>
        <taxon>Kickxellomycetes</taxon>
        <taxon>Kickxellales</taxon>
        <taxon>Kickxellaceae</taxon>
        <taxon>Coemansia</taxon>
    </lineage>
</organism>
<dbReference type="EMBL" id="JANBOI010000150">
    <property type="protein sequence ID" value="KAJ1733291.1"/>
    <property type="molecule type" value="Genomic_DNA"/>
</dbReference>
<evidence type="ECO:0000256" key="3">
    <source>
        <dbReference type="ARBA" id="ARBA00022833"/>
    </source>
</evidence>
<dbReference type="PANTHER" id="PTHR12298">
    <property type="entry name" value="PCDC2 PROGRAMMED CELL DEATH PROTEIN 2 -RELATED"/>
    <property type="match status" value="1"/>
</dbReference>
<dbReference type="AlphaFoldDB" id="A0A9W8CXX4"/>
<dbReference type="GO" id="GO:0008270">
    <property type="term" value="F:zinc ion binding"/>
    <property type="evidence" value="ECO:0007669"/>
    <property type="project" value="UniProtKB-KW"/>
</dbReference>
<evidence type="ECO:0000256" key="4">
    <source>
        <dbReference type="PROSITE-ProRule" id="PRU00134"/>
    </source>
</evidence>
<dbReference type="GO" id="GO:0005634">
    <property type="term" value="C:nucleus"/>
    <property type="evidence" value="ECO:0007669"/>
    <property type="project" value="TreeGrafter"/>
</dbReference>
<evidence type="ECO:0000256" key="1">
    <source>
        <dbReference type="ARBA" id="ARBA00022723"/>
    </source>
</evidence>
<dbReference type="GO" id="GO:0005737">
    <property type="term" value="C:cytoplasm"/>
    <property type="evidence" value="ECO:0007669"/>
    <property type="project" value="InterPro"/>
</dbReference>
<dbReference type="InterPro" id="IPR002893">
    <property type="entry name" value="Znf_MYND"/>
</dbReference>
<feature type="region of interest" description="Disordered" evidence="5">
    <location>
        <begin position="205"/>
        <end position="237"/>
    </location>
</feature>
<protein>
    <recommendedName>
        <fullName evidence="6">MYND-type domain-containing protein</fullName>
    </recommendedName>
</protein>
<dbReference type="Gene3D" id="6.10.140.2220">
    <property type="match status" value="1"/>
</dbReference>
<keyword evidence="8" id="KW-1185">Reference proteome</keyword>
<accession>A0A9W8CXX4</accession>
<dbReference type="Pfam" id="PF04194">
    <property type="entry name" value="PDCD2_C"/>
    <property type="match status" value="1"/>
</dbReference>
<sequence length="396" mass="43367">MPTTLGYAEPLDDDFGDELFPSKIGGRPRWLDPTRPLAVDRVLCDECAKPMVLLMQLYAPEDEPADAFHRMLYVFICRNGSCHRAPASRCMRVLRSQLPEVNAVYEEKTPSDGDDRDGDCDSDVVWALAERAKPAPLCAVCGLLGNKACSGCHKRHYCSRNHQVADWDAGHRAQCSDGTAAPGSGAAHKNRQPNILYPEHIIASEEEPQDGSSDDDDDDDDNDDDSGNDVRPEDMAVVPVGGERVEDSEVEVDPAFLAFQHRIRKNPDQVIRYARSPGTGEPAEPLFVGDAGRPESGIDIPDCEQCGAARQFEFQIMPQMINYLGVDSADPVSVDWGTLLVYSCPRSCAAAPGGAAHTAEVVWRQAFSSHGIGQKYVRAFHGDDTAFTRQFESLDV</sequence>
<evidence type="ECO:0000259" key="6">
    <source>
        <dbReference type="PROSITE" id="PS50865"/>
    </source>
</evidence>